<dbReference type="Gene3D" id="3.40.50.300">
    <property type="entry name" value="P-loop containing nucleotide triphosphate hydrolases"/>
    <property type="match status" value="1"/>
</dbReference>
<evidence type="ECO:0000313" key="9">
    <source>
        <dbReference type="Proteomes" id="UP000295510"/>
    </source>
</evidence>
<feature type="coiled-coil region" evidence="7">
    <location>
        <begin position="175"/>
        <end position="202"/>
    </location>
</feature>
<keyword evidence="4 5" id="KW-0173">Coenzyme A biosynthesis</keyword>
<dbReference type="UniPathway" id="UPA00241">
    <property type="reaction ID" value="UER00356"/>
</dbReference>
<dbReference type="PANTHER" id="PTHR10695">
    <property type="entry name" value="DEPHOSPHO-COA KINASE-RELATED"/>
    <property type="match status" value="1"/>
</dbReference>
<evidence type="ECO:0000256" key="3">
    <source>
        <dbReference type="ARBA" id="ARBA00022840"/>
    </source>
</evidence>
<evidence type="ECO:0000256" key="2">
    <source>
        <dbReference type="ARBA" id="ARBA00022741"/>
    </source>
</evidence>
<comment type="pathway">
    <text evidence="5">Cofactor biosynthesis; coenzyme A biosynthesis; CoA from (R)-pantothenate: step 5/5.</text>
</comment>
<dbReference type="GO" id="GO:0005737">
    <property type="term" value="C:cytoplasm"/>
    <property type="evidence" value="ECO:0007669"/>
    <property type="project" value="UniProtKB-SubCell"/>
</dbReference>
<comment type="catalytic activity">
    <reaction evidence="5">
        <text>3'-dephospho-CoA + ATP = ADP + CoA + H(+)</text>
        <dbReference type="Rhea" id="RHEA:18245"/>
        <dbReference type="ChEBI" id="CHEBI:15378"/>
        <dbReference type="ChEBI" id="CHEBI:30616"/>
        <dbReference type="ChEBI" id="CHEBI:57287"/>
        <dbReference type="ChEBI" id="CHEBI:57328"/>
        <dbReference type="ChEBI" id="CHEBI:456216"/>
        <dbReference type="EC" id="2.7.1.24"/>
    </reaction>
</comment>
<dbReference type="SUPFAM" id="SSF52540">
    <property type="entry name" value="P-loop containing nucleoside triphosphate hydrolases"/>
    <property type="match status" value="1"/>
</dbReference>
<keyword evidence="7" id="KW-0175">Coiled coil</keyword>
<evidence type="ECO:0000256" key="4">
    <source>
        <dbReference type="ARBA" id="ARBA00022993"/>
    </source>
</evidence>
<accession>A0A4R6UER4</accession>
<comment type="caution">
    <text evidence="8">The sequence shown here is derived from an EMBL/GenBank/DDBJ whole genome shotgun (WGS) entry which is preliminary data.</text>
</comment>
<dbReference type="NCBIfam" id="TIGR00152">
    <property type="entry name" value="dephospho-CoA kinase"/>
    <property type="match status" value="1"/>
</dbReference>
<protein>
    <recommendedName>
        <fullName evidence="5 6">Dephospho-CoA kinase</fullName>
        <ecNumber evidence="5 6">2.7.1.24</ecNumber>
    </recommendedName>
    <alternativeName>
        <fullName evidence="5">Dephosphocoenzyme A kinase</fullName>
    </alternativeName>
</protein>
<keyword evidence="3 5" id="KW-0067">ATP-binding</keyword>
<keyword evidence="2 5" id="KW-0547">Nucleotide-binding</keyword>
<evidence type="ECO:0000256" key="6">
    <source>
        <dbReference type="NCBIfam" id="TIGR00152"/>
    </source>
</evidence>
<dbReference type="InterPro" id="IPR001977">
    <property type="entry name" value="Depp_CoAkinase"/>
</dbReference>
<comment type="subcellular location">
    <subcellularLocation>
        <location evidence="5">Cytoplasm</location>
    </subcellularLocation>
</comment>
<evidence type="ECO:0000256" key="7">
    <source>
        <dbReference type="SAM" id="Coils"/>
    </source>
</evidence>
<dbReference type="RefSeq" id="WP_133597290.1">
    <property type="nucleotide sequence ID" value="NZ_SNYL01000007.1"/>
</dbReference>
<dbReference type="GO" id="GO:0005524">
    <property type="term" value="F:ATP binding"/>
    <property type="evidence" value="ECO:0007669"/>
    <property type="project" value="UniProtKB-UniRule"/>
</dbReference>
<dbReference type="GO" id="GO:0004140">
    <property type="term" value="F:dephospho-CoA kinase activity"/>
    <property type="evidence" value="ECO:0007669"/>
    <property type="project" value="UniProtKB-UniRule"/>
</dbReference>
<dbReference type="EC" id="2.7.1.24" evidence="5 6"/>
<keyword evidence="9" id="KW-1185">Reference proteome</keyword>
<proteinExistence type="inferred from homology"/>
<dbReference type="PROSITE" id="PS51219">
    <property type="entry name" value="DPCK"/>
    <property type="match status" value="1"/>
</dbReference>
<dbReference type="PANTHER" id="PTHR10695:SF46">
    <property type="entry name" value="BIFUNCTIONAL COENZYME A SYNTHASE-RELATED"/>
    <property type="match status" value="1"/>
</dbReference>
<reference evidence="8 9" key="1">
    <citation type="submission" date="2019-03" db="EMBL/GenBank/DDBJ databases">
        <title>Genomic Encyclopedia of Type Strains, Phase IV (KMG-IV): sequencing the most valuable type-strain genomes for metagenomic binning, comparative biology and taxonomic classification.</title>
        <authorList>
            <person name="Goeker M."/>
        </authorList>
    </citation>
    <scope>NUCLEOTIDE SEQUENCE [LARGE SCALE GENOMIC DNA]</scope>
    <source>
        <strain evidence="8 9">DSM 19605</strain>
    </source>
</reference>
<sequence>MTRPALPPRPLRIGLTGGIGSGKSTVAGLLVRLGATLVDADVISRASTAAGGAAIEPIRQAFGDALIGPDGALDRDRMRQLVFQDPSARQRLEAIVHPIVRADIENRCAAAPTDCVVLDIPLLVESATWRDRIHTLWVVDCLPDTQIRRVMQRNGWPREQVLAVLAAQASRAQRLAVANTVIDNDQATLEQLETQVRHAYAQTRRQFGL</sequence>
<name>A0A4R6UER4_9BURK</name>
<dbReference type="OrthoDB" id="9812943at2"/>
<dbReference type="InterPro" id="IPR027417">
    <property type="entry name" value="P-loop_NTPase"/>
</dbReference>
<comment type="similarity">
    <text evidence="1 5">Belongs to the CoaE family.</text>
</comment>
<comment type="function">
    <text evidence="5">Catalyzes the phosphorylation of the 3'-hydroxyl group of dephosphocoenzyme A to form coenzyme A.</text>
</comment>
<keyword evidence="5" id="KW-0808">Transferase</keyword>
<dbReference type="Proteomes" id="UP000295510">
    <property type="component" value="Unassembled WGS sequence"/>
</dbReference>
<dbReference type="HAMAP" id="MF_00376">
    <property type="entry name" value="Dephospho_CoA_kinase"/>
    <property type="match status" value="1"/>
</dbReference>
<dbReference type="Pfam" id="PF01121">
    <property type="entry name" value="CoaE"/>
    <property type="match status" value="1"/>
</dbReference>
<feature type="binding site" evidence="5">
    <location>
        <begin position="20"/>
        <end position="25"/>
    </location>
    <ligand>
        <name>ATP</name>
        <dbReference type="ChEBI" id="CHEBI:30616"/>
    </ligand>
</feature>
<dbReference type="CDD" id="cd02022">
    <property type="entry name" value="DPCK"/>
    <property type="match status" value="1"/>
</dbReference>
<dbReference type="GO" id="GO:0015937">
    <property type="term" value="P:coenzyme A biosynthetic process"/>
    <property type="evidence" value="ECO:0007669"/>
    <property type="project" value="UniProtKB-UniRule"/>
</dbReference>
<evidence type="ECO:0000313" key="8">
    <source>
        <dbReference type="EMBL" id="TDQ43355.1"/>
    </source>
</evidence>
<gene>
    <name evidence="5" type="primary">coaE</name>
    <name evidence="8" type="ORF">DFR43_107124</name>
</gene>
<evidence type="ECO:0000256" key="5">
    <source>
        <dbReference type="HAMAP-Rule" id="MF_00376"/>
    </source>
</evidence>
<dbReference type="AlphaFoldDB" id="A0A4R6UER4"/>
<evidence type="ECO:0000256" key="1">
    <source>
        <dbReference type="ARBA" id="ARBA00009018"/>
    </source>
</evidence>
<organism evidence="8 9">
    <name type="scientific">Tepidicella xavieri</name>
    <dbReference type="NCBI Taxonomy" id="360241"/>
    <lineage>
        <taxon>Bacteria</taxon>
        <taxon>Pseudomonadati</taxon>
        <taxon>Pseudomonadota</taxon>
        <taxon>Betaproteobacteria</taxon>
        <taxon>Burkholderiales</taxon>
        <taxon>Tepidicella</taxon>
    </lineage>
</organism>
<keyword evidence="5 8" id="KW-0418">Kinase</keyword>
<dbReference type="EMBL" id="SNYL01000007">
    <property type="protein sequence ID" value="TDQ43355.1"/>
    <property type="molecule type" value="Genomic_DNA"/>
</dbReference>
<keyword evidence="5" id="KW-0963">Cytoplasm</keyword>